<gene>
    <name evidence="1" type="ORF">Tco_1113280</name>
</gene>
<comment type="caution">
    <text evidence="1">The sequence shown here is derived from an EMBL/GenBank/DDBJ whole genome shotgun (WGS) entry which is preliminary data.</text>
</comment>
<name>A0ABQ5IU21_9ASTR</name>
<sequence>MGNNTSFWLDKGLEIHLSKSGSHHIFALRNNKQVVVSDKIAAISLADSLRRAPRGGIEATQFSNLLYLMQTATSQLPLFDLKLTPSCFLLSVALLLNGSNMFPSK</sequence>
<organism evidence="1 2">
    <name type="scientific">Tanacetum coccineum</name>
    <dbReference type="NCBI Taxonomy" id="301880"/>
    <lineage>
        <taxon>Eukaryota</taxon>
        <taxon>Viridiplantae</taxon>
        <taxon>Streptophyta</taxon>
        <taxon>Embryophyta</taxon>
        <taxon>Tracheophyta</taxon>
        <taxon>Spermatophyta</taxon>
        <taxon>Magnoliopsida</taxon>
        <taxon>eudicotyledons</taxon>
        <taxon>Gunneridae</taxon>
        <taxon>Pentapetalae</taxon>
        <taxon>asterids</taxon>
        <taxon>campanulids</taxon>
        <taxon>Asterales</taxon>
        <taxon>Asteraceae</taxon>
        <taxon>Asteroideae</taxon>
        <taxon>Anthemideae</taxon>
        <taxon>Anthemidinae</taxon>
        <taxon>Tanacetum</taxon>
    </lineage>
</organism>
<dbReference type="EMBL" id="BQNB010021106">
    <property type="protein sequence ID" value="GJU02942.1"/>
    <property type="molecule type" value="Genomic_DNA"/>
</dbReference>
<protein>
    <submittedName>
        <fullName evidence="1">Uncharacterized protein</fullName>
    </submittedName>
</protein>
<reference evidence="1" key="2">
    <citation type="submission" date="2022-01" db="EMBL/GenBank/DDBJ databases">
        <authorList>
            <person name="Yamashiro T."/>
            <person name="Shiraishi A."/>
            <person name="Satake H."/>
            <person name="Nakayama K."/>
        </authorList>
    </citation>
    <scope>NUCLEOTIDE SEQUENCE</scope>
</reference>
<evidence type="ECO:0000313" key="1">
    <source>
        <dbReference type="EMBL" id="GJU02942.1"/>
    </source>
</evidence>
<accession>A0ABQ5IU21</accession>
<dbReference type="Proteomes" id="UP001151760">
    <property type="component" value="Unassembled WGS sequence"/>
</dbReference>
<evidence type="ECO:0000313" key="2">
    <source>
        <dbReference type="Proteomes" id="UP001151760"/>
    </source>
</evidence>
<reference evidence="1" key="1">
    <citation type="journal article" date="2022" name="Int. J. Mol. Sci.">
        <title>Draft Genome of Tanacetum Coccineum: Genomic Comparison of Closely Related Tanacetum-Family Plants.</title>
        <authorList>
            <person name="Yamashiro T."/>
            <person name="Shiraishi A."/>
            <person name="Nakayama K."/>
            <person name="Satake H."/>
        </authorList>
    </citation>
    <scope>NUCLEOTIDE SEQUENCE</scope>
</reference>
<keyword evidence="2" id="KW-1185">Reference proteome</keyword>
<proteinExistence type="predicted"/>